<evidence type="ECO:0000256" key="4">
    <source>
        <dbReference type="ARBA" id="ARBA00023143"/>
    </source>
</evidence>
<accession>A0A1B9BWN8</accession>
<gene>
    <name evidence="5" type="primary">flgI</name>
    <name evidence="6" type="ORF">BBC27_14580</name>
</gene>
<comment type="caution">
    <text evidence="6">The sequence shown here is derived from an EMBL/GenBank/DDBJ whole genome shotgun (WGS) entry which is preliminary data.</text>
</comment>
<evidence type="ECO:0000256" key="5">
    <source>
        <dbReference type="HAMAP-Rule" id="MF_00416"/>
    </source>
</evidence>
<evidence type="ECO:0000256" key="3">
    <source>
        <dbReference type="ARBA" id="ARBA00022729"/>
    </source>
</evidence>
<evidence type="ECO:0000256" key="1">
    <source>
        <dbReference type="ARBA" id="ARBA00002591"/>
    </source>
</evidence>
<keyword evidence="4 5" id="KW-0975">Bacterial flagellum</keyword>
<dbReference type="GO" id="GO:0005198">
    <property type="term" value="F:structural molecule activity"/>
    <property type="evidence" value="ECO:0007669"/>
    <property type="project" value="InterPro"/>
</dbReference>
<organism evidence="6 7">
    <name type="scientific">Acidithiobacillus ferrivorans</name>
    <dbReference type="NCBI Taxonomy" id="160808"/>
    <lineage>
        <taxon>Bacteria</taxon>
        <taxon>Pseudomonadati</taxon>
        <taxon>Pseudomonadota</taxon>
        <taxon>Acidithiobacillia</taxon>
        <taxon>Acidithiobacillales</taxon>
        <taxon>Acidithiobacillaceae</taxon>
        <taxon>Acidithiobacillus</taxon>
    </lineage>
</organism>
<comment type="function">
    <text evidence="1 5">Assembles around the rod to form the L-ring and probably protects the motor/basal body from shearing forces during rotation.</text>
</comment>
<dbReference type="Proteomes" id="UP000093129">
    <property type="component" value="Unassembled WGS sequence"/>
</dbReference>
<dbReference type="NCBIfam" id="NF003676">
    <property type="entry name" value="PRK05303.1"/>
    <property type="match status" value="1"/>
</dbReference>
<reference evidence="6 7" key="1">
    <citation type="submission" date="2016-07" db="EMBL/GenBank/DDBJ databases">
        <title>Draft genome of a psychrotolerant acidophile Acidithiobacillus ferrivorans strain YL15.</title>
        <authorList>
            <person name="Peng T."/>
            <person name="Ma L."/>
            <person name="Nan M."/>
            <person name="An N."/>
            <person name="Wang M."/>
            <person name="Qiu G."/>
            <person name="Zeng W."/>
        </authorList>
    </citation>
    <scope>NUCLEOTIDE SEQUENCE [LARGE SCALE GENOMIC DNA]</scope>
    <source>
        <strain evidence="6 7">YL15</strain>
    </source>
</reference>
<evidence type="ECO:0000256" key="2">
    <source>
        <dbReference type="ARBA" id="ARBA00004117"/>
    </source>
</evidence>
<comment type="subunit">
    <text evidence="5">The basal body constitutes a major portion of the flagellar organelle and consists of four rings (L,P,S, and M) mounted on a central rod.</text>
</comment>
<keyword evidence="3" id="KW-0732">Signal</keyword>
<dbReference type="PANTHER" id="PTHR30381:SF0">
    <property type="entry name" value="FLAGELLAR P-RING PROTEIN"/>
    <property type="match status" value="1"/>
</dbReference>
<dbReference type="HAMAP" id="MF_00416">
    <property type="entry name" value="FlgI"/>
    <property type="match status" value="1"/>
</dbReference>
<dbReference type="PRINTS" id="PR01010">
    <property type="entry name" value="FLGPRINGFLGI"/>
</dbReference>
<dbReference type="GO" id="GO:0030288">
    <property type="term" value="C:outer membrane-bounded periplasmic space"/>
    <property type="evidence" value="ECO:0007669"/>
    <property type="project" value="InterPro"/>
</dbReference>
<evidence type="ECO:0000313" key="7">
    <source>
        <dbReference type="Proteomes" id="UP000093129"/>
    </source>
</evidence>
<sequence length="379" mass="38892">MVAILMRATTKRTVLLCLIFCLGAGGWLSGISAAMASTVGQLSRIGGDRTNRVIGYGLVVGLPGTGDQATEVPYTTQTITNMLRHMGINLPVNTFMQPNNDSAVMITGTIPADARPGQKFTLTVSAVGNASSLRGGILLMTQLHGANGQVYAQGQGPVLVTGASALGGGTSLVVNNPDVGRIVNGGIVEVPLPPSAPQAGITLLLRKPGYVTAARMVEAVNQIFPGSAQAQGPGVVEVRAPIGMNARVGFISALQQIPVSAPAPRPTIVINAQDGTVVMGSNIRITSCAVATGSLSVSIQTTPMVSQPNMFGRGVTVATSNTKVGIKTHKAHLFLLRKSASLEDVVRALNTVGATPAELASILQAMKSAGALHARIKVI</sequence>
<dbReference type="PANTHER" id="PTHR30381">
    <property type="entry name" value="FLAGELLAR P-RING PERIPLASMIC PROTEIN FLGI"/>
    <property type="match status" value="1"/>
</dbReference>
<comment type="similarity">
    <text evidence="5">Belongs to the FlgI family.</text>
</comment>
<dbReference type="InterPro" id="IPR001782">
    <property type="entry name" value="Flag_FlgI"/>
</dbReference>
<evidence type="ECO:0000313" key="6">
    <source>
        <dbReference type="EMBL" id="OCB02127.1"/>
    </source>
</evidence>
<dbReference type="EMBL" id="MASQ01000100">
    <property type="protein sequence ID" value="OCB02127.1"/>
    <property type="molecule type" value="Genomic_DNA"/>
</dbReference>
<name>A0A1B9BWN8_9PROT</name>
<comment type="subcellular location">
    <subcellularLocation>
        <location evidence="2 5">Bacterial flagellum basal body</location>
    </subcellularLocation>
</comment>
<protein>
    <recommendedName>
        <fullName evidence="5">Flagellar P-ring protein</fullName>
    </recommendedName>
    <alternativeName>
        <fullName evidence="5">Basal body P-ring protein</fullName>
    </alternativeName>
</protein>
<dbReference type="GO" id="GO:0071973">
    <property type="term" value="P:bacterial-type flagellum-dependent cell motility"/>
    <property type="evidence" value="ECO:0007669"/>
    <property type="project" value="InterPro"/>
</dbReference>
<dbReference type="AlphaFoldDB" id="A0A1B9BWN8"/>
<dbReference type="GO" id="GO:0009428">
    <property type="term" value="C:bacterial-type flagellum basal body, distal rod, P ring"/>
    <property type="evidence" value="ECO:0007669"/>
    <property type="project" value="InterPro"/>
</dbReference>
<dbReference type="Pfam" id="PF02119">
    <property type="entry name" value="FlgI"/>
    <property type="match status" value="1"/>
</dbReference>
<proteinExistence type="inferred from homology"/>